<reference evidence="1" key="1">
    <citation type="journal article" date="2023" name="Mol. Phylogenet. Evol.">
        <title>Genome-scale phylogeny and comparative genomics of the fungal order Sordariales.</title>
        <authorList>
            <person name="Hensen N."/>
            <person name="Bonometti L."/>
            <person name="Westerberg I."/>
            <person name="Brannstrom I.O."/>
            <person name="Guillou S."/>
            <person name="Cros-Aarteil S."/>
            <person name="Calhoun S."/>
            <person name="Haridas S."/>
            <person name="Kuo A."/>
            <person name="Mondo S."/>
            <person name="Pangilinan J."/>
            <person name="Riley R."/>
            <person name="LaButti K."/>
            <person name="Andreopoulos B."/>
            <person name="Lipzen A."/>
            <person name="Chen C."/>
            <person name="Yan M."/>
            <person name="Daum C."/>
            <person name="Ng V."/>
            <person name="Clum A."/>
            <person name="Steindorff A."/>
            <person name="Ohm R.A."/>
            <person name="Martin F."/>
            <person name="Silar P."/>
            <person name="Natvig D.O."/>
            <person name="Lalanne C."/>
            <person name="Gautier V."/>
            <person name="Ament-Velasquez S.L."/>
            <person name="Kruys A."/>
            <person name="Hutchinson M.I."/>
            <person name="Powell A.J."/>
            <person name="Barry K."/>
            <person name="Miller A.N."/>
            <person name="Grigoriev I.V."/>
            <person name="Debuchy R."/>
            <person name="Gladieux P."/>
            <person name="Hiltunen Thoren M."/>
            <person name="Johannesson H."/>
        </authorList>
    </citation>
    <scope>NUCLEOTIDE SEQUENCE</scope>
    <source>
        <strain evidence="1">SMH4131-1</strain>
    </source>
</reference>
<proteinExistence type="predicted"/>
<organism evidence="1 2">
    <name type="scientific">Cercophora scortea</name>
    <dbReference type="NCBI Taxonomy" id="314031"/>
    <lineage>
        <taxon>Eukaryota</taxon>
        <taxon>Fungi</taxon>
        <taxon>Dikarya</taxon>
        <taxon>Ascomycota</taxon>
        <taxon>Pezizomycotina</taxon>
        <taxon>Sordariomycetes</taxon>
        <taxon>Sordariomycetidae</taxon>
        <taxon>Sordariales</taxon>
        <taxon>Lasiosphaeriaceae</taxon>
        <taxon>Cercophora</taxon>
    </lineage>
</organism>
<accession>A0AAE0MBD5</accession>
<comment type="caution">
    <text evidence="1">The sequence shown here is derived from an EMBL/GenBank/DDBJ whole genome shotgun (WGS) entry which is preliminary data.</text>
</comment>
<dbReference type="AlphaFoldDB" id="A0AAE0MBD5"/>
<name>A0AAE0MBD5_9PEZI</name>
<gene>
    <name evidence="1" type="ORF">B0T19DRAFT_465075</name>
</gene>
<dbReference type="EMBL" id="JAUEPO010000004">
    <property type="protein sequence ID" value="KAK3324829.1"/>
    <property type="molecule type" value="Genomic_DNA"/>
</dbReference>
<dbReference type="Proteomes" id="UP001286456">
    <property type="component" value="Unassembled WGS sequence"/>
</dbReference>
<protein>
    <submittedName>
        <fullName evidence="1">Uncharacterized protein</fullName>
    </submittedName>
</protein>
<reference evidence="1" key="2">
    <citation type="submission" date="2023-06" db="EMBL/GenBank/DDBJ databases">
        <authorList>
            <consortium name="Lawrence Berkeley National Laboratory"/>
            <person name="Haridas S."/>
            <person name="Hensen N."/>
            <person name="Bonometti L."/>
            <person name="Westerberg I."/>
            <person name="Brannstrom I.O."/>
            <person name="Guillou S."/>
            <person name="Cros-Aarteil S."/>
            <person name="Calhoun S."/>
            <person name="Kuo A."/>
            <person name="Mondo S."/>
            <person name="Pangilinan J."/>
            <person name="Riley R."/>
            <person name="Labutti K."/>
            <person name="Andreopoulos B."/>
            <person name="Lipzen A."/>
            <person name="Chen C."/>
            <person name="Yanf M."/>
            <person name="Daum C."/>
            <person name="Ng V."/>
            <person name="Clum A."/>
            <person name="Steindorff A."/>
            <person name="Ohm R."/>
            <person name="Martin F."/>
            <person name="Silar P."/>
            <person name="Natvig D."/>
            <person name="Lalanne C."/>
            <person name="Gautier V."/>
            <person name="Ament-Velasquez S.L."/>
            <person name="Kruys A."/>
            <person name="Hutchinson M.I."/>
            <person name="Powell A.J."/>
            <person name="Barry K."/>
            <person name="Miller A.N."/>
            <person name="Grigoriev I.V."/>
            <person name="Debuchy R."/>
            <person name="Gladieux P."/>
            <person name="Thoren M.H."/>
            <person name="Johannesson H."/>
        </authorList>
    </citation>
    <scope>NUCLEOTIDE SEQUENCE</scope>
    <source>
        <strain evidence="1">SMH4131-1</strain>
    </source>
</reference>
<feature type="non-terminal residue" evidence="1">
    <location>
        <position position="1"/>
    </location>
</feature>
<sequence>LWVLTITRQREYEAGSRHSKSSLHLGDPRGSRAVKVVPSQQPLCQSGIAVLLNAAGAAAGVVDPALPNELVSADACRCVRVVAPACVADLPCDSAHIVALVERGRCAWCAWAAANLALVVERDTELVWWHCVLRPAHDAVEGIRVKRLVADADALCRIDSRPLTSELNGACASALVVGGAVGGDVSEEDAGEDGDDRYCVDSVMHGLRQLCCRSGC</sequence>
<evidence type="ECO:0000313" key="2">
    <source>
        <dbReference type="Proteomes" id="UP001286456"/>
    </source>
</evidence>
<evidence type="ECO:0000313" key="1">
    <source>
        <dbReference type="EMBL" id="KAK3324829.1"/>
    </source>
</evidence>
<keyword evidence="2" id="KW-1185">Reference proteome</keyword>